<gene>
    <name evidence="2" type="ORF">DAKH74_030750</name>
</gene>
<proteinExistence type="predicted"/>
<comment type="caution">
    <text evidence="2">The sequence shown here is derived from an EMBL/GenBank/DDBJ whole genome shotgun (WGS) entry which is preliminary data.</text>
</comment>
<reference evidence="2 3" key="1">
    <citation type="journal article" date="2023" name="Elife">
        <title>Identification of key yeast species and microbe-microbe interactions impacting larval growth of Drosophila in the wild.</title>
        <authorList>
            <person name="Mure A."/>
            <person name="Sugiura Y."/>
            <person name="Maeda R."/>
            <person name="Honda K."/>
            <person name="Sakurai N."/>
            <person name="Takahashi Y."/>
            <person name="Watada M."/>
            <person name="Katoh T."/>
            <person name="Gotoh A."/>
            <person name="Gotoh Y."/>
            <person name="Taniguchi I."/>
            <person name="Nakamura K."/>
            <person name="Hayashi T."/>
            <person name="Katayama T."/>
            <person name="Uemura T."/>
            <person name="Hattori Y."/>
        </authorList>
    </citation>
    <scope>NUCLEOTIDE SEQUENCE [LARGE SCALE GENOMIC DNA]</scope>
    <source>
        <strain evidence="2 3">KH-74</strain>
    </source>
</reference>
<dbReference type="EMBL" id="BTGD01000008">
    <property type="protein sequence ID" value="GMM56459.1"/>
    <property type="molecule type" value="Genomic_DNA"/>
</dbReference>
<dbReference type="Proteomes" id="UP001377567">
    <property type="component" value="Unassembled WGS sequence"/>
</dbReference>
<organism evidence="2 3">
    <name type="scientific">Maudiozyma humilis</name>
    <name type="common">Sour dough yeast</name>
    <name type="synonym">Kazachstania humilis</name>
    <dbReference type="NCBI Taxonomy" id="51915"/>
    <lineage>
        <taxon>Eukaryota</taxon>
        <taxon>Fungi</taxon>
        <taxon>Dikarya</taxon>
        <taxon>Ascomycota</taxon>
        <taxon>Saccharomycotina</taxon>
        <taxon>Saccharomycetes</taxon>
        <taxon>Saccharomycetales</taxon>
        <taxon>Saccharomycetaceae</taxon>
        <taxon>Maudiozyma</taxon>
    </lineage>
</organism>
<dbReference type="AlphaFoldDB" id="A0AAV5RXX6"/>
<feature type="region of interest" description="Disordered" evidence="1">
    <location>
        <begin position="10"/>
        <end position="110"/>
    </location>
</feature>
<name>A0AAV5RXX6_MAUHU</name>
<accession>A0AAV5RXX6</accession>
<feature type="compositionally biased region" description="Low complexity" evidence="1">
    <location>
        <begin position="84"/>
        <end position="103"/>
    </location>
</feature>
<protein>
    <submittedName>
        <fullName evidence="2">Ics2 protein</fullName>
    </submittedName>
</protein>
<evidence type="ECO:0000313" key="2">
    <source>
        <dbReference type="EMBL" id="GMM56459.1"/>
    </source>
</evidence>
<keyword evidence="3" id="KW-1185">Reference proteome</keyword>
<evidence type="ECO:0000256" key="1">
    <source>
        <dbReference type="SAM" id="MobiDB-lite"/>
    </source>
</evidence>
<evidence type="ECO:0000313" key="3">
    <source>
        <dbReference type="Proteomes" id="UP001377567"/>
    </source>
</evidence>
<sequence length="214" mass="23656">MSINNKLNLKRYSFPILGRNSGSVSRESRGKHVDAAEPRTPGTSPRRKTAAVPQQMDPDTYYQNVSTPPRNGKRRYSGRNMDMALPPSSADSSRSSLASPTSAQFPPANDSNFRAHYHRKTNAICVPNDIDDMSPMALPLDGRCVSDSAMELPPQGYRHAMSPQRTIENTNEQLRRNSVGQFASLSEFAQLNHIDVAGRQFVDEPVAPKIDLGM</sequence>
<feature type="compositionally biased region" description="Basic and acidic residues" evidence="1">
    <location>
        <begin position="26"/>
        <end position="37"/>
    </location>
</feature>